<evidence type="ECO:0000256" key="4">
    <source>
        <dbReference type="ARBA" id="ARBA00035481"/>
    </source>
</evidence>
<proteinExistence type="inferred from homology"/>
<dbReference type="InterPro" id="IPR012678">
    <property type="entry name" value="Ribosomal_uL23/eL15/eS24_sf"/>
</dbReference>
<evidence type="ECO:0000256" key="1">
    <source>
        <dbReference type="ARBA" id="ARBA00006700"/>
    </source>
</evidence>
<name>A0A1J5AY67_9BACT</name>
<dbReference type="GO" id="GO:0005840">
    <property type="term" value="C:ribosome"/>
    <property type="evidence" value="ECO:0007669"/>
    <property type="project" value="UniProtKB-KW"/>
</dbReference>
<comment type="caution">
    <text evidence="5">The sequence shown here is derived from an EMBL/GenBank/DDBJ whole genome shotgun (WGS) entry which is preliminary data.</text>
</comment>
<dbReference type="AlphaFoldDB" id="A0A1J5AY67"/>
<dbReference type="InterPro" id="IPR012677">
    <property type="entry name" value="Nucleotide-bd_a/b_plait_sf"/>
</dbReference>
<accession>A0A1J5AY67</accession>
<evidence type="ECO:0000313" key="5">
    <source>
        <dbReference type="EMBL" id="OIP03497.1"/>
    </source>
</evidence>
<dbReference type="Pfam" id="PF00276">
    <property type="entry name" value="Ribosomal_L23"/>
    <property type="match status" value="1"/>
</dbReference>
<evidence type="ECO:0000256" key="3">
    <source>
        <dbReference type="ARBA" id="ARBA00023274"/>
    </source>
</evidence>
<reference evidence="5 6" key="1">
    <citation type="journal article" date="2016" name="Environ. Microbiol.">
        <title>Genomic resolution of a cold subsurface aquifer community provides metabolic insights for novel microbes adapted to high CO concentrations.</title>
        <authorList>
            <person name="Probst A.J."/>
            <person name="Castelle C.J."/>
            <person name="Singh A."/>
            <person name="Brown C.T."/>
            <person name="Anantharaman K."/>
            <person name="Sharon I."/>
            <person name="Hug L.A."/>
            <person name="Burstein D."/>
            <person name="Emerson J.B."/>
            <person name="Thomas B.C."/>
            <person name="Banfield J.F."/>
        </authorList>
    </citation>
    <scope>NUCLEOTIDE SEQUENCE [LARGE SCALE GENOMIC DNA]</scope>
    <source>
        <strain evidence="5">CG2_30_44_31</strain>
    </source>
</reference>
<evidence type="ECO:0000256" key="2">
    <source>
        <dbReference type="ARBA" id="ARBA00022980"/>
    </source>
</evidence>
<dbReference type="EMBL" id="MNXQ01000035">
    <property type="protein sequence ID" value="OIP03497.1"/>
    <property type="molecule type" value="Genomic_DNA"/>
</dbReference>
<dbReference type="Gene3D" id="3.30.70.330">
    <property type="match status" value="1"/>
</dbReference>
<dbReference type="GO" id="GO:1990904">
    <property type="term" value="C:ribonucleoprotein complex"/>
    <property type="evidence" value="ECO:0007669"/>
    <property type="project" value="UniProtKB-KW"/>
</dbReference>
<keyword evidence="3" id="KW-0687">Ribonucleoprotein</keyword>
<dbReference type="Proteomes" id="UP000183605">
    <property type="component" value="Unassembled WGS sequence"/>
</dbReference>
<sequence>MLLKPIITEKSMAQAKTGRFTFSVTRAMTKTQIKTEIESLFAVNVVSVRTLSLAANRFKAMVTLKKGQTIEYFELPKARKEPKKLKKLKKL</sequence>
<evidence type="ECO:0000313" key="6">
    <source>
        <dbReference type="Proteomes" id="UP000183605"/>
    </source>
</evidence>
<dbReference type="GO" id="GO:0003735">
    <property type="term" value="F:structural constituent of ribosome"/>
    <property type="evidence" value="ECO:0007669"/>
    <property type="project" value="InterPro"/>
</dbReference>
<dbReference type="InterPro" id="IPR013025">
    <property type="entry name" value="Ribosomal_uL23-like"/>
</dbReference>
<organism evidence="5 6">
    <name type="scientific">Candidatus Beckwithbacteria bacterium CG2_30_44_31</name>
    <dbReference type="NCBI Taxonomy" id="1805035"/>
    <lineage>
        <taxon>Bacteria</taxon>
        <taxon>Candidatus Beckwithiibacteriota</taxon>
    </lineage>
</organism>
<comment type="similarity">
    <text evidence="1">Belongs to the universal ribosomal protein uL23 family.</text>
</comment>
<protein>
    <recommendedName>
        <fullName evidence="4">50S ribosomal protein L23</fullName>
    </recommendedName>
</protein>
<dbReference type="SUPFAM" id="SSF54189">
    <property type="entry name" value="Ribosomal proteins S24e, L23 and L15e"/>
    <property type="match status" value="1"/>
</dbReference>
<dbReference type="GO" id="GO:0006412">
    <property type="term" value="P:translation"/>
    <property type="evidence" value="ECO:0007669"/>
    <property type="project" value="InterPro"/>
</dbReference>
<keyword evidence="2 5" id="KW-0689">Ribosomal protein</keyword>
<gene>
    <name evidence="5" type="ORF">AUK18_01860</name>
</gene>